<name>A0A0N7LBF3_9BASI</name>
<evidence type="ECO:0000313" key="7">
    <source>
        <dbReference type="EMBL" id="CEH19226.1"/>
    </source>
</evidence>
<protein>
    <submittedName>
        <fullName evidence="7">Surfeit family protein 5</fullName>
    </submittedName>
</protein>
<sequence>MSSSKAKAKELVDVVAEKVNKSIDDDIASLMDSFRDIVGLAAIRDKDAYQATQDGIEAEARAHNMVRAAQSLTLLSHALKLSLVNSLEVVDSSSAEVQHHSSSSHETISTSTHFVPTTVTPNEEARRLICATKEERKKCFQLLALLGLEQVFDAVEVEQESEGESRSDEEVESFTGDRGAAAIAGLVSAAQRDSLVIGQDAEPAAESSESVPAQQPSSAPQAGASNANETAVQSGTQTAQADDVMAELDDRTSETLGTPPKRSDDGEVEEDAEMEDVEVG</sequence>
<proteinExistence type="inferred from homology"/>
<evidence type="ECO:0000256" key="2">
    <source>
        <dbReference type="ARBA" id="ARBA00005942"/>
    </source>
</evidence>
<organism evidence="7 8">
    <name type="scientific">Ceraceosorus bombacis</name>
    <dbReference type="NCBI Taxonomy" id="401625"/>
    <lineage>
        <taxon>Eukaryota</taxon>
        <taxon>Fungi</taxon>
        <taxon>Dikarya</taxon>
        <taxon>Basidiomycota</taxon>
        <taxon>Ustilaginomycotina</taxon>
        <taxon>Exobasidiomycetes</taxon>
        <taxon>Ceraceosorales</taxon>
        <taxon>Ceraceosoraceae</taxon>
        <taxon>Ceraceosorus</taxon>
    </lineage>
</organism>
<dbReference type="PANTHER" id="PTHR40630:SF1">
    <property type="entry name" value="DNA-BINDING PROTEIN"/>
    <property type="match status" value="1"/>
</dbReference>
<dbReference type="Pfam" id="PF06179">
    <property type="entry name" value="Med22"/>
    <property type="match status" value="1"/>
</dbReference>
<keyword evidence="4" id="KW-0804">Transcription</keyword>
<dbReference type="GO" id="GO:0006357">
    <property type="term" value="P:regulation of transcription by RNA polymerase II"/>
    <property type="evidence" value="ECO:0007669"/>
    <property type="project" value="InterPro"/>
</dbReference>
<dbReference type="EMBL" id="CCYA01000290">
    <property type="protein sequence ID" value="CEH19226.1"/>
    <property type="molecule type" value="Genomic_DNA"/>
</dbReference>
<keyword evidence="3" id="KW-0805">Transcription regulation</keyword>
<feature type="compositionally biased region" description="Low complexity" evidence="6">
    <location>
        <begin position="207"/>
        <end position="227"/>
    </location>
</feature>
<evidence type="ECO:0000256" key="4">
    <source>
        <dbReference type="ARBA" id="ARBA00023163"/>
    </source>
</evidence>
<comment type="similarity">
    <text evidence="2">Belongs to the Mediator complex subunit 22 family.</text>
</comment>
<feature type="compositionally biased region" description="Acidic residues" evidence="6">
    <location>
        <begin position="266"/>
        <end position="280"/>
    </location>
</feature>
<dbReference type="OrthoDB" id="203279at2759"/>
<accession>A0A0N7LBF3</accession>
<feature type="compositionally biased region" description="Polar residues" evidence="6">
    <location>
        <begin position="228"/>
        <end position="240"/>
    </location>
</feature>
<keyword evidence="8" id="KW-1185">Reference proteome</keyword>
<dbReference type="InterPro" id="IPR009332">
    <property type="entry name" value="Med22"/>
</dbReference>
<reference evidence="7 8" key="1">
    <citation type="submission" date="2014-09" db="EMBL/GenBank/DDBJ databases">
        <authorList>
            <person name="Magalhaes I.L.F."/>
            <person name="Oliveira U."/>
            <person name="Santos F.R."/>
            <person name="Vidigal T.H.D.A."/>
            <person name="Brescovit A.D."/>
            <person name="Santos A.J."/>
        </authorList>
    </citation>
    <scope>NUCLEOTIDE SEQUENCE [LARGE SCALE GENOMIC DNA]</scope>
</reference>
<dbReference type="STRING" id="401625.A0A0N7LBF3"/>
<dbReference type="GO" id="GO:0016592">
    <property type="term" value="C:mediator complex"/>
    <property type="evidence" value="ECO:0007669"/>
    <property type="project" value="InterPro"/>
</dbReference>
<feature type="region of interest" description="Disordered" evidence="6">
    <location>
        <begin position="200"/>
        <end position="280"/>
    </location>
</feature>
<evidence type="ECO:0000256" key="1">
    <source>
        <dbReference type="ARBA" id="ARBA00004123"/>
    </source>
</evidence>
<keyword evidence="5" id="KW-0539">Nucleus</keyword>
<evidence type="ECO:0000313" key="8">
    <source>
        <dbReference type="Proteomes" id="UP000054845"/>
    </source>
</evidence>
<dbReference type="PANTHER" id="PTHR40630">
    <property type="entry name" value="POSSIBLE DNA-BINDING PROTEIN"/>
    <property type="match status" value="1"/>
</dbReference>
<evidence type="ECO:0000256" key="6">
    <source>
        <dbReference type="SAM" id="MobiDB-lite"/>
    </source>
</evidence>
<comment type="subcellular location">
    <subcellularLocation>
        <location evidence="1">Nucleus</location>
    </subcellularLocation>
</comment>
<dbReference type="GO" id="GO:0003712">
    <property type="term" value="F:transcription coregulator activity"/>
    <property type="evidence" value="ECO:0007669"/>
    <property type="project" value="InterPro"/>
</dbReference>
<dbReference type="Proteomes" id="UP000054845">
    <property type="component" value="Unassembled WGS sequence"/>
</dbReference>
<evidence type="ECO:0000256" key="3">
    <source>
        <dbReference type="ARBA" id="ARBA00023015"/>
    </source>
</evidence>
<dbReference type="AlphaFoldDB" id="A0A0N7LBF3"/>
<dbReference type="InterPro" id="IPR021487">
    <property type="entry name" value="DUF3140"/>
</dbReference>
<evidence type="ECO:0000256" key="5">
    <source>
        <dbReference type="ARBA" id="ARBA00023242"/>
    </source>
</evidence>